<accession>A0A067M6P1</accession>
<dbReference type="PANTHER" id="PTHR12497">
    <property type="entry name" value="TAZ PROTEIN TAFAZZIN"/>
    <property type="match status" value="1"/>
</dbReference>
<organism evidence="14 15">
    <name type="scientific">Botryobasidium botryosum (strain FD-172 SS1)</name>
    <dbReference type="NCBI Taxonomy" id="930990"/>
    <lineage>
        <taxon>Eukaryota</taxon>
        <taxon>Fungi</taxon>
        <taxon>Dikarya</taxon>
        <taxon>Basidiomycota</taxon>
        <taxon>Agaricomycotina</taxon>
        <taxon>Agaricomycetes</taxon>
        <taxon>Cantharellales</taxon>
        <taxon>Botryobasidiaceae</taxon>
        <taxon>Botryobasidium</taxon>
    </lineage>
</organism>
<evidence type="ECO:0000313" key="14">
    <source>
        <dbReference type="EMBL" id="KDQ11433.1"/>
    </source>
</evidence>
<feature type="domain" description="Phospholipid/glycerol acyltransferase" evidence="13">
    <location>
        <begin position="43"/>
        <end position="172"/>
    </location>
</feature>
<keyword evidence="3" id="KW-0808">Transferase</keyword>
<dbReference type="InParanoid" id="A0A067M6P1"/>
<dbReference type="PANTHER" id="PTHR12497:SF0">
    <property type="entry name" value="TAFAZZIN"/>
    <property type="match status" value="1"/>
</dbReference>
<dbReference type="GO" id="GO:0007007">
    <property type="term" value="P:inner mitochondrial membrane organization"/>
    <property type="evidence" value="ECO:0007669"/>
    <property type="project" value="TreeGrafter"/>
</dbReference>
<dbReference type="Proteomes" id="UP000027195">
    <property type="component" value="Unassembled WGS sequence"/>
</dbReference>
<comment type="similarity">
    <text evidence="2 12">Belongs to the taffazin family.</text>
</comment>
<evidence type="ECO:0000256" key="1">
    <source>
        <dbReference type="ARBA" id="ARBA00004137"/>
    </source>
</evidence>
<dbReference type="SUPFAM" id="SSF69593">
    <property type="entry name" value="Glycerol-3-phosphate (1)-acyltransferase"/>
    <property type="match status" value="1"/>
</dbReference>
<evidence type="ECO:0000256" key="3">
    <source>
        <dbReference type="ARBA" id="ARBA00022679"/>
    </source>
</evidence>
<evidence type="ECO:0000256" key="5">
    <source>
        <dbReference type="ARBA" id="ARBA00022792"/>
    </source>
</evidence>
<dbReference type="GO" id="GO:0035965">
    <property type="term" value="P:cardiolipin acyl-chain remodeling"/>
    <property type="evidence" value="ECO:0007669"/>
    <property type="project" value="TreeGrafter"/>
</dbReference>
<evidence type="ECO:0000259" key="13">
    <source>
        <dbReference type="SMART" id="SM00563"/>
    </source>
</evidence>
<evidence type="ECO:0000256" key="6">
    <source>
        <dbReference type="ARBA" id="ARBA00023098"/>
    </source>
</evidence>
<dbReference type="STRING" id="930990.A0A067M6P1"/>
<dbReference type="CDD" id="cd07989">
    <property type="entry name" value="LPLAT_AGPAT-like"/>
    <property type="match status" value="1"/>
</dbReference>
<dbReference type="InterPro" id="IPR000872">
    <property type="entry name" value="Tafazzin"/>
</dbReference>
<evidence type="ECO:0000313" key="15">
    <source>
        <dbReference type="Proteomes" id="UP000027195"/>
    </source>
</evidence>
<keyword evidence="8" id="KW-0472">Membrane</keyword>
<evidence type="ECO:0000256" key="7">
    <source>
        <dbReference type="ARBA" id="ARBA00023128"/>
    </source>
</evidence>
<dbReference type="InterPro" id="IPR002123">
    <property type="entry name" value="Plipid/glycerol_acylTrfase"/>
</dbReference>
<comment type="subcellular location">
    <subcellularLocation>
        <location evidence="1">Mitochondrion inner membrane</location>
        <topology evidence="1">Peripheral membrane protein</topology>
        <orientation evidence="1">Intermembrane side</orientation>
    </subcellularLocation>
    <subcellularLocation>
        <location evidence="10">Mitochondrion outer membrane</location>
        <topology evidence="10">Peripheral membrane protein</topology>
        <orientation evidence="10">Intermembrane side</orientation>
    </subcellularLocation>
</comment>
<comment type="catalytic activity">
    <reaction evidence="11">
        <text>1'-[1,2-diacyl-sn-glycero-3-phospho],3'-[1-acyl-sn-glycero-3-phospho]-glycerol + a 1,2-diacyl-sn-glycero-3-phosphocholine = a cardiolipin + a 1-acyl-sn-glycero-3-phosphocholine</text>
        <dbReference type="Rhea" id="RHEA:33731"/>
        <dbReference type="ChEBI" id="CHEBI:57643"/>
        <dbReference type="ChEBI" id="CHEBI:58168"/>
        <dbReference type="ChEBI" id="CHEBI:62237"/>
        <dbReference type="ChEBI" id="CHEBI:64743"/>
    </reaction>
    <physiologicalReaction direction="left-to-right" evidence="11">
        <dbReference type="Rhea" id="RHEA:33732"/>
    </physiologicalReaction>
    <physiologicalReaction direction="right-to-left" evidence="11">
        <dbReference type="Rhea" id="RHEA:33733"/>
    </physiologicalReaction>
</comment>
<keyword evidence="9" id="KW-0012">Acyltransferase</keyword>
<dbReference type="OrthoDB" id="193467at2759"/>
<dbReference type="EMBL" id="KL198058">
    <property type="protein sequence ID" value="KDQ11433.1"/>
    <property type="molecule type" value="Genomic_DNA"/>
</dbReference>
<gene>
    <name evidence="14" type="ORF">BOTBODRAFT_46403</name>
</gene>
<reference evidence="15" key="1">
    <citation type="journal article" date="2014" name="Proc. Natl. Acad. Sci. U.S.A.">
        <title>Extensive sampling of basidiomycete genomes demonstrates inadequacy of the white-rot/brown-rot paradigm for wood decay fungi.</title>
        <authorList>
            <person name="Riley R."/>
            <person name="Salamov A.A."/>
            <person name="Brown D.W."/>
            <person name="Nagy L.G."/>
            <person name="Floudas D."/>
            <person name="Held B.W."/>
            <person name="Levasseur A."/>
            <person name="Lombard V."/>
            <person name="Morin E."/>
            <person name="Otillar R."/>
            <person name="Lindquist E.A."/>
            <person name="Sun H."/>
            <person name="LaButti K.M."/>
            <person name="Schmutz J."/>
            <person name="Jabbour D."/>
            <person name="Luo H."/>
            <person name="Baker S.E."/>
            <person name="Pisabarro A.G."/>
            <person name="Walton J.D."/>
            <person name="Blanchette R.A."/>
            <person name="Henrissat B."/>
            <person name="Martin F."/>
            <person name="Cullen D."/>
            <person name="Hibbett D.S."/>
            <person name="Grigoriev I.V."/>
        </authorList>
    </citation>
    <scope>NUCLEOTIDE SEQUENCE [LARGE SCALE GENOMIC DNA]</scope>
    <source>
        <strain evidence="15">FD-172 SS1</strain>
    </source>
</reference>
<dbReference type="GO" id="GO:0047184">
    <property type="term" value="F:1-acylglycerophosphocholine O-acyltransferase activity"/>
    <property type="evidence" value="ECO:0007669"/>
    <property type="project" value="TreeGrafter"/>
</dbReference>
<evidence type="ECO:0000256" key="2">
    <source>
        <dbReference type="ARBA" id="ARBA00010524"/>
    </source>
</evidence>
<keyword evidence="7" id="KW-0496">Mitochondrion</keyword>
<evidence type="ECO:0000256" key="10">
    <source>
        <dbReference type="ARBA" id="ARBA00024323"/>
    </source>
</evidence>
<keyword evidence="15" id="KW-1185">Reference proteome</keyword>
<evidence type="ECO:0000256" key="12">
    <source>
        <dbReference type="RuleBase" id="RU365062"/>
    </source>
</evidence>
<evidence type="ECO:0000256" key="9">
    <source>
        <dbReference type="ARBA" id="ARBA00023315"/>
    </source>
</evidence>
<evidence type="ECO:0000256" key="11">
    <source>
        <dbReference type="ARBA" id="ARBA00047906"/>
    </source>
</evidence>
<keyword evidence="4" id="KW-1000">Mitochondrion outer membrane</keyword>
<evidence type="ECO:0000256" key="4">
    <source>
        <dbReference type="ARBA" id="ARBA00022787"/>
    </source>
</evidence>
<keyword evidence="6" id="KW-0443">Lipid metabolism</keyword>
<sequence>MSILPSIVLPTIGIFSKLGLYMNYVTVNGLPHLLHALQEGKGVVTVSNHISVVDDPLSWGVLPLSNYFNPDKVRWTLGAHDIMFTNSVHSTFFRAGQVIETFRGQGVHQPAIDEAVRKLEAGKWLHIFPEGKVNQPTKHPSGGLIRFKWGIGRILMDTKTSPTVIPMWISGFDKIMPEPRRLKFIPRLGKRVSITFGDPLQVTTRTQEIVSQFRENRIQPKELAESRQQELDVRIEVTRCLQEEVERLGRSVGGLSPGAWPRV</sequence>
<dbReference type="PRINTS" id="PR00979">
    <property type="entry name" value="TAFAZZIN"/>
</dbReference>
<dbReference type="HOGENOM" id="CLU_046747_0_1_1"/>
<evidence type="ECO:0000256" key="8">
    <source>
        <dbReference type="ARBA" id="ARBA00023136"/>
    </source>
</evidence>
<proteinExistence type="inferred from homology"/>
<dbReference type="Pfam" id="PF01553">
    <property type="entry name" value="Acyltransferase"/>
    <property type="match status" value="1"/>
</dbReference>
<dbReference type="GO" id="GO:0005743">
    <property type="term" value="C:mitochondrial inner membrane"/>
    <property type="evidence" value="ECO:0007669"/>
    <property type="project" value="UniProtKB-SubCell"/>
</dbReference>
<dbReference type="AlphaFoldDB" id="A0A067M6P1"/>
<keyword evidence="5" id="KW-0999">Mitochondrion inner membrane</keyword>
<name>A0A067M6P1_BOTB1</name>
<dbReference type="GO" id="GO:0005741">
    <property type="term" value="C:mitochondrial outer membrane"/>
    <property type="evidence" value="ECO:0007669"/>
    <property type="project" value="UniProtKB-SubCell"/>
</dbReference>
<protein>
    <recommendedName>
        <fullName evidence="12">Tafazzin family protein</fullName>
    </recommendedName>
</protein>
<dbReference type="SMART" id="SM00563">
    <property type="entry name" value="PlsC"/>
    <property type="match status" value="1"/>
</dbReference>